<reference evidence="2" key="1">
    <citation type="submission" date="2023-01" db="EMBL/GenBank/DDBJ databases">
        <title>Genome assembly of the deep-sea coral Lophelia pertusa.</title>
        <authorList>
            <person name="Herrera S."/>
            <person name="Cordes E."/>
        </authorList>
    </citation>
    <scope>NUCLEOTIDE SEQUENCE</scope>
    <source>
        <strain evidence="2">USNM1676648</strain>
        <tissue evidence="2">Polyp</tissue>
    </source>
</reference>
<feature type="compositionally biased region" description="Polar residues" evidence="1">
    <location>
        <begin position="113"/>
        <end position="138"/>
    </location>
</feature>
<comment type="caution">
    <text evidence="2">The sequence shown here is derived from an EMBL/GenBank/DDBJ whole genome shotgun (WGS) entry which is preliminary data.</text>
</comment>
<feature type="compositionally biased region" description="Basic and acidic residues" evidence="1">
    <location>
        <begin position="26"/>
        <end position="35"/>
    </location>
</feature>
<gene>
    <name evidence="2" type="ORF">OS493_017286</name>
</gene>
<dbReference type="EMBL" id="MU825405">
    <property type="protein sequence ID" value="KAJ7391589.1"/>
    <property type="molecule type" value="Genomic_DNA"/>
</dbReference>
<proteinExistence type="predicted"/>
<name>A0A9X0DB49_9CNID</name>
<protein>
    <submittedName>
        <fullName evidence="2">Uncharacterized protein</fullName>
    </submittedName>
</protein>
<accession>A0A9X0DB49</accession>
<evidence type="ECO:0000256" key="1">
    <source>
        <dbReference type="SAM" id="MobiDB-lite"/>
    </source>
</evidence>
<evidence type="ECO:0000313" key="2">
    <source>
        <dbReference type="EMBL" id="KAJ7391589.1"/>
    </source>
</evidence>
<dbReference type="AlphaFoldDB" id="A0A9X0DB49"/>
<dbReference type="Proteomes" id="UP001163046">
    <property type="component" value="Unassembled WGS sequence"/>
</dbReference>
<sequence>MDDLQRCLMSRNINSKRDEKHKKTTEKKSEAHHISQDIPRLTTPVRNSTRKNDDRSEILIEGTALNCQNLTVQNADGAKITPCAQSSLEEQIASSSKDESQADEIAMNAERSLINSPELSLNTLTNRSDQDNEVNLSGSPKAVHRSLNPSPWKEIWSVLQDRSLANCLSTKSMEFGRDISETPFSTRTNPYSKQRREKPQRIPPLYNTRKTVPTTHGNKAKIPSFDDAVVFNTVFKDVRRDQGIGGAHDIAKCKECIKITEFKDNSMQIESSGGHTCGKYESKDKKEKTIGLPNITPSPSATDRYKSKFRVRLLPLVAKSDSLPNLASTSTSAPSELIVTAPMNEASSNENVRLDCLKSEDIRNNLVTESELIASKCRQNRSMSLDSVFSVESFAAYHAKKSTSKGINVQGFQVLPDIKQTEPKKYQPALKQTGKEVSGITQTTVNIILPWKCK</sequence>
<feature type="region of interest" description="Disordered" evidence="1">
    <location>
        <begin position="109"/>
        <end position="146"/>
    </location>
</feature>
<evidence type="ECO:0000313" key="3">
    <source>
        <dbReference type="Proteomes" id="UP001163046"/>
    </source>
</evidence>
<feature type="region of interest" description="Disordered" evidence="1">
    <location>
        <begin position="1"/>
        <end position="38"/>
    </location>
</feature>
<keyword evidence="3" id="KW-1185">Reference proteome</keyword>
<organism evidence="2 3">
    <name type="scientific">Desmophyllum pertusum</name>
    <dbReference type="NCBI Taxonomy" id="174260"/>
    <lineage>
        <taxon>Eukaryota</taxon>
        <taxon>Metazoa</taxon>
        <taxon>Cnidaria</taxon>
        <taxon>Anthozoa</taxon>
        <taxon>Hexacorallia</taxon>
        <taxon>Scleractinia</taxon>
        <taxon>Caryophylliina</taxon>
        <taxon>Caryophylliidae</taxon>
        <taxon>Desmophyllum</taxon>
    </lineage>
</organism>